<organism evidence="1 2">
    <name type="scientific">Klebsormidium nitens</name>
    <name type="common">Green alga</name>
    <name type="synonym">Ulothrix nitens</name>
    <dbReference type="NCBI Taxonomy" id="105231"/>
    <lineage>
        <taxon>Eukaryota</taxon>
        <taxon>Viridiplantae</taxon>
        <taxon>Streptophyta</taxon>
        <taxon>Klebsormidiophyceae</taxon>
        <taxon>Klebsormidiales</taxon>
        <taxon>Klebsormidiaceae</taxon>
        <taxon>Klebsormidium</taxon>
    </lineage>
</organism>
<dbReference type="InterPro" id="IPR029052">
    <property type="entry name" value="Metallo-depent_PP-like"/>
</dbReference>
<dbReference type="Gene3D" id="3.60.21.70">
    <property type="entry name" value="PhoD-like phosphatase"/>
    <property type="match status" value="1"/>
</dbReference>
<dbReference type="PANTHER" id="PTHR33987">
    <property type="entry name" value="CALCINEURIN-LIKE METALLO-PHOSPHOESTERASE SUPERFAMILY PROTEIN"/>
    <property type="match status" value="1"/>
</dbReference>
<protein>
    <submittedName>
        <fullName evidence="1">Alkaline phosphatase D</fullName>
    </submittedName>
</protein>
<keyword evidence="2" id="KW-1185">Reference proteome</keyword>
<dbReference type="OMA" id="CACEATY"/>
<name>A0A1Y1HKK1_KLENI</name>
<proteinExistence type="predicted"/>
<dbReference type="EMBL" id="DF236957">
    <property type="protein sequence ID" value="GAQ78152.1"/>
    <property type="molecule type" value="Genomic_DNA"/>
</dbReference>
<dbReference type="OrthoDB" id="10266805at2759"/>
<dbReference type="SUPFAM" id="SSF56300">
    <property type="entry name" value="Metallo-dependent phosphatases"/>
    <property type="match status" value="1"/>
</dbReference>
<reference evidence="1 2" key="1">
    <citation type="journal article" date="2014" name="Nat. Commun.">
        <title>Klebsormidium flaccidum genome reveals primary factors for plant terrestrial adaptation.</title>
        <authorList>
            <person name="Hori K."/>
            <person name="Maruyama F."/>
            <person name="Fujisawa T."/>
            <person name="Togashi T."/>
            <person name="Yamamoto N."/>
            <person name="Seo M."/>
            <person name="Sato S."/>
            <person name="Yamada T."/>
            <person name="Mori H."/>
            <person name="Tajima N."/>
            <person name="Moriyama T."/>
            <person name="Ikeuchi M."/>
            <person name="Watanabe M."/>
            <person name="Wada H."/>
            <person name="Kobayashi K."/>
            <person name="Saito M."/>
            <person name="Masuda T."/>
            <person name="Sasaki-Sekimoto Y."/>
            <person name="Mashiguchi K."/>
            <person name="Awai K."/>
            <person name="Shimojima M."/>
            <person name="Masuda S."/>
            <person name="Iwai M."/>
            <person name="Nobusawa T."/>
            <person name="Narise T."/>
            <person name="Kondo S."/>
            <person name="Saito H."/>
            <person name="Sato R."/>
            <person name="Murakawa M."/>
            <person name="Ihara Y."/>
            <person name="Oshima-Yamada Y."/>
            <person name="Ohtaka K."/>
            <person name="Satoh M."/>
            <person name="Sonobe K."/>
            <person name="Ishii M."/>
            <person name="Ohtani R."/>
            <person name="Kanamori-Sato M."/>
            <person name="Honoki R."/>
            <person name="Miyazaki D."/>
            <person name="Mochizuki H."/>
            <person name="Umetsu J."/>
            <person name="Higashi K."/>
            <person name="Shibata D."/>
            <person name="Kamiya Y."/>
            <person name="Sato N."/>
            <person name="Nakamura Y."/>
            <person name="Tabata S."/>
            <person name="Ida S."/>
            <person name="Kurokawa K."/>
            <person name="Ohta H."/>
        </authorList>
    </citation>
    <scope>NUCLEOTIDE SEQUENCE [LARGE SCALE GENOMIC DNA]</scope>
    <source>
        <strain evidence="1 2">NIES-2285</strain>
    </source>
</reference>
<sequence>MNTPRKHTKRPFRRRKNARPSFLSRVLQFGAYLLVFALGGCYLKVASHGGSWPFKTEAANTVDKLGRQVGGLQRKFGGLASQGFQVLDHEKGEQLNQVNKGGQKESEGVQGDHQIEEAVIQRAGEREKKLQEEQDALGVDVSDEADNGLWEGDSPTEIGLALHASQESGDKGFKRSFQLPSRRRQKAPGLVSRVAVGSCTARTDIPQPVWEQAVIPAEPDAWIWAGDLAYLDWPDVDCRASPEHPNCDCEKDWLKSSYQSCLSGDMTHARAKLQAQLEHPDYVRFLRYMCPAWQPHGLFGPDGADPALCPRTILGTWDDHDYNWQDGNRRLPRKEAQKQLYLDALGVRRDDSRREVGRGLYAKHTLNQGVAGKEIDVFLLDGRYYRDPKPCALRRDFCEKMVLTDPKKDKYAWCHDFLHGGRNGTGSCCRKDEAFRDGWCRLESSQNDFLWASACDPTSASFGQIRTRLEWREHLDRMALVRVENESGEGGNESGEEDEEEGMMCEVLGHEQRLWLTTELRASRAPLKLVVVGSPVFNNPSQTPCKGKVPKDLTAPVTCPCFDDFDCYRPAQVALLHALASAPGCPVVITGDFHFSDLKVLRPGKSLYSEEYQSEGLEKPIYQVMASGLTVDTAKPATCQGFHRDRMGLRVPGECDFVAGPAFGVVEVDWEQELVSLQIRDGSEGEVRVETSFHLGTCLEKASLAQRT</sequence>
<dbReference type="AlphaFoldDB" id="A0A1Y1HKK1"/>
<dbReference type="PANTHER" id="PTHR33987:SF2">
    <property type="entry name" value="ALKALINE PHOSPHATASE D"/>
    <property type="match status" value="1"/>
</dbReference>
<evidence type="ECO:0000313" key="2">
    <source>
        <dbReference type="Proteomes" id="UP000054558"/>
    </source>
</evidence>
<gene>
    <name evidence="1" type="ORF">KFL_000080580</name>
</gene>
<dbReference type="Proteomes" id="UP000054558">
    <property type="component" value="Unassembled WGS sequence"/>
</dbReference>
<dbReference type="STRING" id="105231.A0A1Y1HKK1"/>
<dbReference type="InterPro" id="IPR038607">
    <property type="entry name" value="PhoD-like_sf"/>
</dbReference>
<evidence type="ECO:0000313" key="1">
    <source>
        <dbReference type="EMBL" id="GAQ78152.1"/>
    </source>
</evidence>
<accession>A0A1Y1HKK1</accession>